<dbReference type="PANTHER" id="PTHR30335:SF1">
    <property type="entry name" value="NA(+)-TRANSLOCATING NADH-QUINONE REDUCTASE SUBUNIT E"/>
    <property type="match status" value="1"/>
</dbReference>
<proteinExistence type="inferred from homology"/>
<feature type="transmembrane region" description="Helical" evidence="14">
    <location>
        <begin position="149"/>
        <end position="173"/>
    </location>
</feature>
<evidence type="ECO:0000256" key="9">
    <source>
        <dbReference type="ARBA" id="ARBA00023053"/>
    </source>
</evidence>
<keyword evidence="4" id="KW-0997">Cell inner membrane</keyword>
<evidence type="ECO:0000256" key="6">
    <source>
        <dbReference type="ARBA" id="ARBA00022967"/>
    </source>
</evidence>
<keyword evidence="9 14" id="KW-0915">Sodium</keyword>
<evidence type="ECO:0000256" key="11">
    <source>
        <dbReference type="ARBA" id="ARBA00023075"/>
    </source>
</evidence>
<dbReference type="GO" id="GO:0005886">
    <property type="term" value="C:plasma membrane"/>
    <property type="evidence" value="ECO:0007669"/>
    <property type="project" value="UniProtKB-SubCell"/>
</dbReference>
<dbReference type="RefSeq" id="WP_117274161.1">
    <property type="nucleotide sequence ID" value="NZ_LS992154.1"/>
</dbReference>
<evidence type="ECO:0000313" key="16">
    <source>
        <dbReference type="Proteomes" id="UP000258476"/>
    </source>
</evidence>
<dbReference type="Proteomes" id="UP000258476">
    <property type="component" value="Chromosome"/>
</dbReference>
<dbReference type="KEGG" id="chla:C834K_0383"/>
<evidence type="ECO:0000256" key="5">
    <source>
        <dbReference type="ARBA" id="ARBA00022692"/>
    </source>
</evidence>
<comment type="similarity">
    <text evidence="14">Belongs to the NqrDE/RnfAE family.</text>
</comment>
<dbReference type="GO" id="GO:0016655">
    <property type="term" value="F:oxidoreductase activity, acting on NAD(P)H, quinone or similar compound as acceptor"/>
    <property type="evidence" value="ECO:0007669"/>
    <property type="project" value="UniProtKB-UniRule"/>
</dbReference>
<keyword evidence="8 14" id="KW-0520">NAD</keyword>
<evidence type="ECO:0000256" key="12">
    <source>
        <dbReference type="ARBA" id="ARBA00023136"/>
    </source>
</evidence>
<keyword evidence="3 14" id="KW-1003">Cell membrane</keyword>
<keyword evidence="10 14" id="KW-0406">Ion transport</keyword>
<dbReference type="InterPro" id="IPR010967">
    <property type="entry name" value="NqrE"/>
</dbReference>
<accession>A0A3B0PVE9</accession>
<dbReference type="EMBL" id="LS992154">
    <property type="protein sequence ID" value="SYX08846.1"/>
    <property type="molecule type" value="Genomic_DNA"/>
</dbReference>
<dbReference type="NCBIfam" id="NF002200">
    <property type="entry name" value="PRK01061.1"/>
    <property type="match status" value="1"/>
</dbReference>
<dbReference type="PANTHER" id="PTHR30335">
    <property type="entry name" value="INTEGRAL MEMBRANE PROTEIN OF SOXR-REDUCING COMPLEX"/>
    <property type="match status" value="1"/>
</dbReference>
<protein>
    <recommendedName>
        <fullName evidence="14">Na(+)-translocating NADH-quinone reductase subunit E</fullName>
        <shortName evidence="14">Na(+)-NQR subunit E</shortName>
        <shortName evidence="14">Na(+)-translocating NQR subunit E</shortName>
        <ecNumber evidence="14">7.2.1.1</ecNumber>
    </recommendedName>
    <alternativeName>
        <fullName evidence="14">NQR complex subunit E</fullName>
    </alternativeName>
    <alternativeName>
        <fullName evidence="14">NQR-1 subunit E</fullName>
    </alternativeName>
</protein>
<dbReference type="OrthoDB" id="9803631at2"/>
<evidence type="ECO:0000256" key="3">
    <source>
        <dbReference type="ARBA" id="ARBA00022475"/>
    </source>
</evidence>
<gene>
    <name evidence="14 15" type="primary">nqrE</name>
    <name evidence="15" type="ORF">C834K_0383</name>
</gene>
<dbReference type="Pfam" id="PF02508">
    <property type="entry name" value="Rnf-Nqr"/>
    <property type="match status" value="1"/>
</dbReference>
<evidence type="ECO:0000256" key="7">
    <source>
        <dbReference type="ARBA" id="ARBA00022989"/>
    </source>
</evidence>
<organism evidence="15 16">
    <name type="scientific">Chlamydia poikilotherma</name>
    <dbReference type="NCBI Taxonomy" id="1967783"/>
    <lineage>
        <taxon>Bacteria</taxon>
        <taxon>Pseudomonadati</taxon>
        <taxon>Chlamydiota</taxon>
        <taxon>Chlamydiia</taxon>
        <taxon>Chlamydiales</taxon>
        <taxon>Chlamydiaceae</taxon>
        <taxon>Chlamydia/Chlamydophila group</taxon>
        <taxon>Chlamydia</taxon>
    </lineage>
</organism>
<evidence type="ECO:0000256" key="13">
    <source>
        <dbReference type="ARBA" id="ARBA00023201"/>
    </source>
</evidence>
<keyword evidence="7 14" id="KW-1133">Transmembrane helix</keyword>
<feature type="transmembrane region" description="Helical" evidence="14">
    <location>
        <begin position="118"/>
        <end position="143"/>
    </location>
</feature>
<comment type="catalytic activity">
    <reaction evidence="14">
        <text>a ubiquinone + n Na(+)(in) + NADH + H(+) = a ubiquinol + n Na(+)(out) + NAD(+)</text>
        <dbReference type="Rhea" id="RHEA:47748"/>
        <dbReference type="Rhea" id="RHEA-COMP:9565"/>
        <dbReference type="Rhea" id="RHEA-COMP:9566"/>
        <dbReference type="ChEBI" id="CHEBI:15378"/>
        <dbReference type="ChEBI" id="CHEBI:16389"/>
        <dbReference type="ChEBI" id="CHEBI:17976"/>
        <dbReference type="ChEBI" id="CHEBI:29101"/>
        <dbReference type="ChEBI" id="CHEBI:57540"/>
        <dbReference type="ChEBI" id="CHEBI:57945"/>
        <dbReference type="EC" id="7.2.1.1"/>
    </reaction>
</comment>
<keyword evidence="6 14" id="KW-1278">Translocase</keyword>
<comment type="subunit">
    <text evidence="14">Composed of six subunits; NqrA, NqrB, NqrC, NqrD, NqrE and NqrF.</text>
</comment>
<name>A0A3B0PVE9_9CHLA</name>
<dbReference type="EC" id="7.2.1.1" evidence="14"/>
<evidence type="ECO:0000256" key="2">
    <source>
        <dbReference type="ARBA" id="ARBA00022448"/>
    </source>
</evidence>
<keyword evidence="13 14" id="KW-0739">Sodium transport</keyword>
<dbReference type="AlphaFoldDB" id="A0A3B0PVE9"/>
<evidence type="ECO:0000256" key="8">
    <source>
        <dbReference type="ARBA" id="ARBA00023027"/>
    </source>
</evidence>
<keyword evidence="12 14" id="KW-0472">Membrane</keyword>
<feature type="transmembrane region" description="Helical" evidence="14">
    <location>
        <begin position="185"/>
        <end position="206"/>
    </location>
</feature>
<dbReference type="HAMAP" id="MF_00429">
    <property type="entry name" value="NqrE"/>
    <property type="match status" value="1"/>
</dbReference>
<keyword evidence="11 14" id="KW-0830">Ubiquinone</keyword>
<dbReference type="NCBIfam" id="TIGR01940">
    <property type="entry name" value="nqrE"/>
    <property type="match status" value="1"/>
</dbReference>
<dbReference type="InterPro" id="IPR050133">
    <property type="entry name" value="NqrDE/RnfAE_oxidrdctase"/>
</dbReference>
<comment type="function">
    <text evidence="14">NQR complex catalyzes the reduction of ubiquinone-1 to ubiquinol by two successive reactions, coupled with the transport of Na(+) ions from the cytoplasm to the periplasm. NqrA to NqrE are probably involved in the second step, the conversion of ubisemiquinone to ubiquinol.</text>
</comment>
<dbReference type="GO" id="GO:0009276">
    <property type="term" value="C:Gram-negative-bacterium-type cell wall"/>
    <property type="evidence" value="ECO:0007669"/>
    <property type="project" value="InterPro"/>
</dbReference>
<comment type="subcellular location">
    <subcellularLocation>
        <location evidence="14">Cell membrane</location>
        <topology evidence="14">Multi-pass membrane protein</topology>
    </subcellularLocation>
    <subcellularLocation>
        <location evidence="1">Endomembrane system</location>
        <topology evidence="1">Multi-pass membrane protein</topology>
    </subcellularLocation>
</comment>
<evidence type="ECO:0000313" key="15">
    <source>
        <dbReference type="EMBL" id="SYX08846.1"/>
    </source>
</evidence>
<dbReference type="GO" id="GO:0006814">
    <property type="term" value="P:sodium ion transport"/>
    <property type="evidence" value="ECO:0007669"/>
    <property type="project" value="UniProtKB-UniRule"/>
</dbReference>
<keyword evidence="2 14" id="KW-0813">Transport</keyword>
<dbReference type="GO" id="GO:0022904">
    <property type="term" value="P:respiratory electron transport chain"/>
    <property type="evidence" value="ECO:0007669"/>
    <property type="project" value="InterPro"/>
</dbReference>
<evidence type="ECO:0000256" key="10">
    <source>
        <dbReference type="ARBA" id="ARBA00023065"/>
    </source>
</evidence>
<evidence type="ECO:0000256" key="4">
    <source>
        <dbReference type="ARBA" id="ARBA00022519"/>
    </source>
</evidence>
<dbReference type="GO" id="GO:0012505">
    <property type="term" value="C:endomembrane system"/>
    <property type="evidence" value="ECO:0007669"/>
    <property type="project" value="UniProtKB-SubCell"/>
</dbReference>
<reference evidence="16" key="1">
    <citation type="submission" date="2017-11" db="EMBL/GenBank/DDBJ databases">
        <authorList>
            <person name="Seth-Smith MB H."/>
        </authorList>
    </citation>
    <scope>NUCLEOTIDE SEQUENCE [LARGE SCALE GENOMIC DNA]</scope>
</reference>
<keyword evidence="5 14" id="KW-0812">Transmembrane</keyword>
<feature type="transmembrane region" description="Helical" evidence="14">
    <location>
        <begin position="6"/>
        <end position="26"/>
    </location>
</feature>
<sequence length="265" mass="28782">MWLGEYTWLNVFGIFLQATFIQNILLSNFLGMCSYLACSARVSTANGLGMSVALVLTVTGSINWVVHKFITGPKALTWISPSLANVNLNFLELIIFIVVIAAFTQILELLLEKVSRNLYLSLGIFLPLIAVNCAILGGVLFGITRNYPFIPMMIFSLGAGCGWWLAIVLFATIKEKLAYSDIPKNLQGMGISFITTGLIAMAFMSLTGIDISKPSATTSTSDILETSNVSSIATKDLKPVKKVRTAQQQRAAKSKATNIKKGKSQ</sequence>
<dbReference type="InterPro" id="IPR003667">
    <property type="entry name" value="NqrDE/RnfAE"/>
</dbReference>
<evidence type="ECO:0000256" key="1">
    <source>
        <dbReference type="ARBA" id="ARBA00004127"/>
    </source>
</evidence>
<keyword evidence="16" id="KW-1185">Reference proteome</keyword>
<evidence type="ECO:0000256" key="14">
    <source>
        <dbReference type="HAMAP-Rule" id="MF_00429"/>
    </source>
</evidence>
<feature type="transmembrane region" description="Helical" evidence="14">
    <location>
        <begin position="47"/>
        <end position="70"/>
    </location>
</feature>
<feature type="transmembrane region" description="Helical" evidence="14">
    <location>
        <begin position="90"/>
        <end position="111"/>
    </location>
</feature>